<sequence>MVHQSYKLEFKMWTANRYRVLYVAGFGAVLFLLGVYLGWSGFDTIINMRIRKSVVLEEGSEALNRFQKTPFPLEFKIYFFNISNPDEIMAGGKPAVSEIGPYVYDLYKAKPELEFKPDGTIEYNMTQRYFFNPLKSHGLSEHNEVTILNVPLIATAGMVEQTFPMGLTFLNNAIPFLFPDIKDIFMKATVRDLLWDGVVMHCNYSSGPAMPICNGLKGRAPATMVRNEETKDYTFAIFRHKNTTKEGPYRVLTGKDDVSQIGEIVEFKNKPTLTNWEKNSTCTIIRGTDTTIFGPRKHLRDDLNIFVPDVCLSFSAVYSNSTVYNGIPANKYYSSSKNMASGDTEPDNKCRCFKDDDGHKHCLKDGVIDVTKCQGAPVIFSNPHFFDANPDYQNSVIGLKPDEAKHKTFVILEPKTGAPLEGRKRLQMNLMVKPIKDITILTNVSEYLTPILWIEEGTKLEGPLLNELQHLFHVMGLLDSFRWVLIGGGLVVLAIAAIFYLKVRRLLCFAGTQVVTPVDTTASANVQKLSTLNVGHEEFNVATFAQQASPQTKNGDVEMS</sequence>
<dbReference type="PANTHER" id="PTHR11923">
    <property type="entry name" value="SCAVENGER RECEPTOR CLASS B TYPE-1 SR-B1"/>
    <property type="match status" value="1"/>
</dbReference>
<evidence type="ECO:0000256" key="5">
    <source>
        <dbReference type="ARBA" id="ARBA00022692"/>
    </source>
</evidence>
<dbReference type="PRINTS" id="PR01609">
    <property type="entry name" value="CD36FAMILY"/>
</dbReference>
<evidence type="ECO:0000256" key="7">
    <source>
        <dbReference type="ARBA" id="ARBA00022989"/>
    </source>
</evidence>
<dbReference type="InterPro" id="IPR002159">
    <property type="entry name" value="CD36_fam"/>
</dbReference>
<keyword evidence="10" id="KW-0675">Receptor</keyword>
<evidence type="ECO:0000256" key="11">
    <source>
        <dbReference type="ARBA" id="ARBA00023180"/>
    </source>
</evidence>
<keyword evidence="6" id="KW-0552">Olfaction</keyword>
<keyword evidence="14" id="KW-1185">Reference proteome</keyword>
<evidence type="ECO:0000313" key="13">
    <source>
        <dbReference type="EMBL" id="BET03475.1"/>
    </source>
</evidence>
<evidence type="ECO:0000256" key="10">
    <source>
        <dbReference type="ARBA" id="ARBA00023170"/>
    </source>
</evidence>
<keyword evidence="4" id="KW-0716">Sensory transduction</keyword>
<dbReference type="EMBL" id="AP028925">
    <property type="protein sequence ID" value="BET03475.1"/>
    <property type="molecule type" value="Genomic_DNA"/>
</dbReference>
<evidence type="ECO:0000256" key="9">
    <source>
        <dbReference type="ARBA" id="ARBA00023157"/>
    </source>
</evidence>
<dbReference type="PANTHER" id="PTHR11923:SF69">
    <property type="entry name" value="SENSORY NEURON MEMBRANE PROTEIN 1"/>
    <property type="match status" value="1"/>
</dbReference>
<protein>
    <submittedName>
        <fullName evidence="13">Biological adhesion</fullName>
    </submittedName>
</protein>
<accession>A0ABN7BHG6</accession>
<dbReference type="Pfam" id="PF01130">
    <property type="entry name" value="CD36"/>
    <property type="match status" value="1"/>
</dbReference>
<proteinExistence type="inferred from homology"/>
<evidence type="ECO:0000256" key="12">
    <source>
        <dbReference type="SAM" id="Phobius"/>
    </source>
</evidence>
<evidence type="ECO:0000256" key="1">
    <source>
        <dbReference type="ARBA" id="ARBA00004651"/>
    </source>
</evidence>
<keyword evidence="3" id="KW-1003">Cell membrane</keyword>
<name>A0ABN7BHG6_9HEMI</name>
<reference evidence="13 14" key="1">
    <citation type="submission" date="2023-09" db="EMBL/GenBank/DDBJ databases">
        <title>Nesidiocoris tenuis whole genome shotgun sequence.</title>
        <authorList>
            <person name="Shibata T."/>
            <person name="Shimoda M."/>
            <person name="Kobayashi T."/>
            <person name="Uehara T."/>
        </authorList>
    </citation>
    <scope>NUCLEOTIDE SEQUENCE [LARGE SCALE GENOMIC DNA]</scope>
    <source>
        <strain evidence="13 14">Japan</strain>
    </source>
</reference>
<comment type="subcellular location">
    <subcellularLocation>
        <location evidence="1">Cell membrane</location>
        <topology evidence="1">Multi-pass membrane protein</topology>
    </subcellularLocation>
</comment>
<evidence type="ECO:0000256" key="6">
    <source>
        <dbReference type="ARBA" id="ARBA00022725"/>
    </source>
</evidence>
<evidence type="ECO:0000256" key="2">
    <source>
        <dbReference type="ARBA" id="ARBA00010532"/>
    </source>
</evidence>
<evidence type="ECO:0000313" key="14">
    <source>
        <dbReference type="Proteomes" id="UP001307889"/>
    </source>
</evidence>
<comment type="similarity">
    <text evidence="2">Belongs to the CD36 family.</text>
</comment>
<evidence type="ECO:0000256" key="4">
    <source>
        <dbReference type="ARBA" id="ARBA00022606"/>
    </source>
</evidence>
<keyword evidence="8 12" id="KW-0472">Membrane</keyword>
<keyword evidence="11" id="KW-0325">Glycoprotein</keyword>
<feature type="transmembrane region" description="Helical" evidence="12">
    <location>
        <begin position="20"/>
        <end position="39"/>
    </location>
</feature>
<dbReference type="Proteomes" id="UP001307889">
    <property type="component" value="Chromosome 17"/>
</dbReference>
<evidence type="ECO:0000256" key="3">
    <source>
        <dbReference type="ARBA" id="ARBA00022475"/>
    </source>
</evidence>
<keyword evidence="7 12" id="KW-1133">Transmembrane helix</keyword>
<organism evidence="13 14">
    <name type="scientific">Nesidiocoris tenuis</name>
    <dbReference type="NCBI Taxonomy" id="355587"/>
    <lineage>
        <taxon>Eukaryota</taxon>
        <taxon>Metazoa</taxon>
        <taxon>Ecdysozoa</taxon>
        <taxon>Arthropoda</taxon>
        <taxon>Hexapoda</taxon>
        <taxon>Insecta</taxon>
        <taxon>Pterygota</taxon>
        <taxon>Neoptera</taxon>
        <taxon>Paraneoptera</taxon>
        <taxon>Hemiptera</taxon>
        <taxon>Heteroptera</taxon>
        <taxon>Panheteroptera</taxon>
        <taxon>Cimicomorpha</taxon>
        <taxon>Miridae</taxon>
        <taxon>Dicyphina</taxon>
        <taxon>Nesidiocoris</taxon>
    </lineage>
</organism>
<feature type="transmembrane region" description="Helical" evidence="12">
    <location>
        <begin position="481"/>
        <end position="501"/>
    </location>
</feature>
<keyword evidence="9" id="KW-1015">Disulfide bond</keyword>
<gene>
    <name evidence="13" type="ORF">NTJ_16293</name>
</gene>
<keyword evidence="5 12" id="KW-0812">Transmembrane</keyword>
<evidence type="ECO:0000256" key="8">
    <source>
        <dbReference type="ARBA" id="ARBA00023136"/>
    </source>
</evidence>